<comment type="caution">
    <text evidence="1">The sequence shown here is derived from an EMBL/GenBank/DDBJ whole genome shotgun (WGS) entry which is preliminary data.</text>
</comment>
<evidence type="ECO:0000313" key="2">
    <source>
        <dbReference type="Proteomes" id="UP000744769"/>
    </source>
</evidence>
<dbReference type="Proteomes" id="UP000744769">
    <property type="component" value="Unassembled WGS sequence"/>
</dbReference>
<reference evidence="1" key="1">
    <citation type="submission" date="2020-03" db="EMBL/GenBank/DDBJ databases">
        <title>Draft sequencing of Calidifontibacter sp. DB0510.</title>
        <authorList>
            <person name="Kim D.-U."/>
        </authorList>
    </citation>
    <scope>NUCLEOTIDE SEQUENCE</scope>
    <source>
        <strain evidence="1">DB0510</strain>
    </source>
</reference>
<sequence>MDADIIPLGERALSSILDHVLAVGDEAETSYLEIKRSLDLTSTEGVAKVAKFLLGAANRRPQDAARYFKGYAVLVIGAQKDRAQGVPRGVEAHELEDRLRPYLGAQFPAFEFGRIGVDEGREVLFLIAQPPQDGQPIFPCHKSFQGAKRQDNVDDGAIYVRGASNTRRARAEEVLALVQRARGGGKSPIDLDVEILGTISRVERVNEVLERLYEFEEEEFSKPREPAEDISPSALLVPTVFGRTQPPSPEERARRLEAWRGEKPAHIEQGREHFLGVALPGVGIRVVSRDRFVAKPHLIVTFHDCESFDYRLADDADYSKVVEPIVRRQDPYGIGFDPSDLQIATRGYPVGWSNHGNNVEVTLTPESFRPNAPWTSDQDDYVLLARDPQADVVSVTWVLTEDGNDAVTRGELKVSTGDLTDAADLLKTAFFKDV</sequence>
<organism evidence="1 2">
    <name type="scientific">Metallococcus carri</name>
    <dbReference type="NCBI Taxonomy" id="1656884"/>
    <lineage>
        <taxon>Bacteria</taxon>
        <taxon>Bacillati</taxon>
        <taxon>Actinomycetota</taxon>
        <taxon>Actinomycetes</taxon>
        <taxon>Micrococcales</taxon>
        <taxon>Dermacoccaceae</taxon>
        <taxon>Metallococcus</taxon>
    </lineage>
</organism>
<keyword evidence="2" id="KW-1185">Reference proteome</keyword>
<accession>A0A967E7P2</accession>
<dbReference type="AlphaFoldDB" id="A0A967E7P2"/>
<gene>
    <name evidence="1" type="ORF">G9U51_00925</name>
</gene>
<dbReference type="RefSeq" id="WP_166191857.1">
    <property type="nucleotide sequence ID" value="NZ_JAAOIV010000001.1"/>
</dbReference>
<protein>
    <submittedName>
        <fullName evidence="1">Uncharacterized protein</fullName>
    </submittedName>
</protein>
<dbReference type="EMBL" id="JAAOIV010000001">
    <property type="protein sequence ID" value="NHN54347.1"/>
    <property type="molecule type" value="Genomic_DNA"/>
</dbReference>
<proteinExistence type="predicted"/>
<evidence type="ECO:0000313" key="1">
    <source>
        <dbReference type="EMBL" id="NHN54347.1"/>
    </source>
</evidence>
<name>A0A967E7P2_9MICO</name>